<gene>
    <name evidence="1" type="ORF">GKO32_37585</name>
</gene>
<accession>A0A6N7ZD94</accession>
<evidence type="ECO:0000313" key="1">
    <source>
        <dbReference type="EMBL" id="MTD59656.1"/>
    </source>
</evidence>
<dbReference type="Proteomes" id="UP000440096">
    <property type="component" value="Unassembled WGS sequence"/>
</dbReference>
<organism evidence="1 2">
    <name type="scientific">Amycolatopsis pithecellobii</name>
    <dbReference type="NCBI Taxonomy" id="664692"/>
    <lineage>
        <taxon>Bacteria</taxon>
        <taxon>Bacillati</taxon>
        <taxon>Actinomycetota</taxon>
        <taxon>Actinomycetes</taxon>
        <taxon>Pseudonocardiales</taxon>
        <taxon>Pseudonocardiaceae</taxon>
        <taxon>Amycolatopsis</taxon>
    </lineage>
</organism>
<comment type="caution">
    <text evidence="1">The sequence shown here is derived from an EMBL/GenBank/DDBJ whole genome shotgun (WGS) entry which is preliminary data.</text>
</comment>
<dbReference type="EMBL" id="WMBA01000127">
    <property type="protein sequence ID" value="MTD59656.1"/>
    <property type="molecule type" value="Genomic_DNA"/>
</dbReference>
<reference evidence="1 2" key="1">
    <citation type="submission" date="2019-11" db="EMBL/GenBank/DDBJ databases">
        <title>Draft genome of Amycolatopsis RM579.</title>
        <authorList>
            <person name="Duangmal K."/>
            <person name="Mingma R."/>
        </authorList>
    </citation>
    <scope>NUCLEOTIDE SEQUENCE [LARGE SCALE GENOMIC DNA]</scope>
    <source>
        <strain evidence="1 2">RM579</strain>
    </source>
</reference>
<protein>
    <submittedName>
        <fullName evidence="1">Uncharacterized protein</fullName>
    </submittedName>
</protein>
<name>A0A6N7ZD94_9PSEU</name>
<evidence type="ECO:0000313" key="2">
    <source>
        <dbReference type="Proteomes" id="UP000440096"/>
    </source>
</evidence>
<dbReference type="AlphaFoldDB" id="A0A6N7ZD94"/>
<dbReference type="RefSeq" id="WP_154761679.1">
    <property type="nucleotide sequence ID" value="NZ_WMBA01000127.1"/>
</dbReference>
<sequence>MSADSDPVFLDLSDFEDRQQALDRASNGCPKGYTNVAKKHMTGHQVISMKFLLFG</sequence>
<keyword evidence="2" id="KW-1185">Reference proteome</keyword>
<proteinExistence type="predicted"/>